<evidence type="ECO:0000256" key="4">
    <source>
        <dbReference type="SAM" id="MobiDB-lite"/>
    </source>
</evidence>
<dbReference type="Gene3D" id="3.30.70.2450">
    <property type="match status" value="1"/>
</dbReference>
<evidence type="ECO:0000259" key="5">
    <source>
        <dbReference type="Pfam" id="PF01494"/>
    </source>
</evidence>
<feature type="region of interest" description="Disordered" evidence="4">
    <location>
        <begin position="399"/>
        <end position="419"/>
    </location>
</feature>
<dbReference type="InterPro" id="IPR050641">
    <property type="entry name" value="RIFMO-like"/>
</dbReference>
<organism evidence="6">
    <name type="scientific">Streptomyces sp. R44</name>
    <dbReference type="NCBI Taxonomy" id="3238633"/>
    <lineage>
        <taxon>Bacteria</taxon>
        <taxon>Bacillati</taxon>
        <taxon>Actinomycetota</taxon>
        <taxon>Actinomycetes</taxon>
        <taxon>Kitasatosporales</taxon>
        <taxon>Streptomycetaceae</taxon>
        <taxon>Streptomyces</taxon>
    </lineage>
</organism>
<keyword evidence="6" id="KW-0560">Oxidoreductase</keyword>
<keyword evidence="2" id="KW-0285">Flavoprotein</keyword>
<dbReference type="Pfam" id="PF01494">
    <property type="entry name" value="FAD_binding_3"/>
    <property type="match status" value="1"/>
</dbReference>
<protein>
    <submittedName>
        <fullName evidence="6">FAD-dependent monooxygenase</fullName>
    </submittedName>
</protein>
<dbReference type="InterPro" id="IPR002938">
    <property type="entry name" value="FAD-bd"/>
</dbReference>
<dbReference type="EMBL" id="CP163444">
    <property type="protein sequence ID" value="XDQ75521.1"/>
    <property type="molecule type" value="Genomic_DNA"/>
</dbReference>
<dbReference type="Gene3D" id="3.40.30.120">
    <property type="match status" value="1"/>
</dbReference>
<reference evidence="6" key="1">
    <citation type="submission" date="2024-07" db="EMBL/GenBank/DDBJ databases">
        <authorList>
            <person name="Yu S.T."/>
        </authorList>
    </citation>
    <scope>NUCLEOTIDE SEQUENCE</scope>
    <source>
        <strain evidence="6">R44</strain>
    </source>
</reference>
<name>A0AB39T8C5_9ACTN</name>
<dbReference type="PRINTS" id="PR00420">
    <property type="entry name" value="RNGMNOXGNASE"/>
</dbReference>
<sequence>MAHRTTTDVLIVGAGPVGLSAAAELRRHGVHCRLVDRLPARLPYAKAVGIQPRTLELWDRMGLVRAVLEAAVPLRGQLVYVDGRERDRIELTMPPEVPYGFAALPQYETERLLEEYVARLGTVVERGTELESFTQDRDGVTARLRTASGAGEELRVPYLIGCDGAHSVVRKTLGLSYEGGAFQEEYMLGDVVADWDLPHGYGIRSGRRAADGSTGEVLVCIPLPGAGRYRMSMRLPPELAASRGAAPPDGVAHGPESGRVPGLADLQAVVDRLAPRPAHLSDLRWSSVFRISHRIVDRYGRGRVFVAGDAAHIHPPTGAQGMNTGVQDACNLAWKLSLVVRGEAGSELLGTYDAERRPVGEEVVGRTVRHAVRGIEADPEDRRTLLLREAQLLVSHRDGPLSGVRYGPEDAPQPGDRAPDCSGLTTPVAAYPLRLLDVLRGRPGHVVVLYGSDGAELAGAAAAARETAGLPAVAILAAGAEEADGADESAGGGAAAGAGAGAAGPAAASVPVYRDAAGEFARLYLPDGATGLVVRPDGQLGARFPLSGTAAALSGYLRALSVRRDTPLRDPVVA</sequence>
<dbReference type="InterPro" id="IPR036188">
    <property type="entry name" value="FAD/NAD-bd_sf"/>
</dbReference>
<dbReference type="GO" id="GO:0016709">
    <property type="term" value="F:oxidoreductase activity, acting on paired donors, with incorporation or reduction of molecular oxygen, NAD(P)H as one donor, and incorporation of one atom of oxygen"/>
    <property type="evidence" value="ECO:0007669"/>
    <property type="project" value="UniProtKB-ARBA"/>
</dbReference>
<dbReference type="PANTHER" id="PTHR43004">
    <property type="entry name" value="TRK SYSTEM POTASSIUM UPTAKE PROTEIN"/>
    <property type="match status" value="1"/>
</dbReference>
<evidence type="ECO:0000256" key="3">
    <source>
        <dbReference type="ARBA" id="ARBA00022827"/>
    </source>
</evidence>
<dbReference type="AlphaFoldDB" id="A0AB39T8C5"/>
<dbReference type="Gene3D" id="3.50.50.60">
    <property type="entry name" value="FAD/NAD(P)-binding domain"/>
    <property type="match status" value="1"/>
</dbReference>
<evidence type="ECO:0000256" key="2">
    <source>
        <dbReference type="ARBA" id="ARBA00022630"/>
    </source>
</evidence>
<accession>A0AB39T8C5</accession>
<evidence type="ECO:0000313" key="6">
    <source>
        <dbReference type="EMBL" id="XDQ75521.1"/>
    </source>
</evidence>
<evidence type="ECO:0000256" key="1">
    <source>
        <dbReference type="ARBA" id="ARBA00001974"/>
    </source>
</evidence>
<dbReference type="GO" id="GO:0071949">
    <property type="term" value="F:FAD binding"/>
    <property type="evidence" value="ECO:0007669"/>
    <property type="project" value="InterPro"/>
</dbReference>
<dbReference type="SUPFAM" id="SSF51905">
    <property type="entry name" value="FAD/NAD(P)-binding domain"/>
    <property type="match status" value="1"/>
</dbReference>
<gene>
    <name evidence="6" type="ORF">AB5J54_35570</name>
</gene>
<comment type="cofactor">
    <cofactor evidence="1">
        <name>FAD</name>
        <dbReference type="ChEBI" id="CHEBI:57692"/>
    </cofactor>
</comment>
<keyword evidence="6" id="KW-0503">Monooxygenase</keyword>
<keyword evidence="3" id="KW-0274">FAD</keyword>
<proteinExistence type="predicted"/>
<dbReference type="RefSeq" id="WP_369148049.1">
    <property type="nucleotide sequence ID" value="NZ_CP163444.1"/>
</dbReference>
<feature type="domain" description="FAD-binding" evidence="5">
    <location>
        <begin position="7"/>
        <end position="366"/>
    </location>
</feature>
<dbReference type="PANTHER" id="PTHR43004:SF19">
    <property type="entry name" value="BINDING MONOOXYGENASE, PUTATIVE (JCVI)-RELATED"/>
    <property type="match status" value="1"/>
</dbReference>